<dbReference type="Proteomes" id="UP000002029">
    <property type="component" value="Chromosome"/>
</dbReference>
<evidence type="ECO:0000313" key="5">
    <source>
        <dbReference type="Proteomes" id="UP000002029"/>
    </source>
</evidence>
<dbReference type="eggNOG" id="COG3266">
    <property type="taxonomic scope" value="Bacteria"/>
</dbReference>
<evidence type="ECO:0000313" key="4">
    <source>
        <dbReference type="EMBL" id="ACZ84017.1"/>
    </source>
</evidence>
<accession>D2B9L1</accession>
<organism evidence="4 5">
    <name type="scientific">Streptosporangium roseum (strain ATCC 12428 / DSM 43021 / JCM 3005 / KCTC 9067 / NCIMB 10171 / NRRL 2505 / NI 9100)</name>
    <dbReference type="NCBI Taxonomy" id="479432"/>
    <lineage>
        <taxon>Bacteria</taxon>
        <taxon>Bacillati</taxon>
        <taxon>Actinomycetota</taxon>
        <taxon>Actinomycetes</taxon>
        <taxon>Streptosporangiales</taxon>
        <taxon>Streptosporangiaceae</taxon>
        <taxon>Streptosporangium</taxon>
    </lineage>
</organism>
<dbReference type="STRING" id="479432.Sros_1016"/>
<reference evidence="4 5" key="1">
    <citation type="journal article" date="2010" name="Stand. Genomic Sci.">
        <title>Complete genome sequence of Streptosporangium roseum type strain (NI 9100).</title>
        <authorList>
            <person name="Nolan M."/>
            <person name="Sikorski J."/>
            <person name="Jando M."/>
            <person name="Lucas S."/>
            <person name="Lapidus A."/>
            <person name="Glavina Del Rio T."/>
            <person name="Chen F."/>
            <person name="Tice H."/>
            <person name="Pitluck S."/>
            <person name="Cheng J.F."/>
            <person name="Chertkov O."/>
            <person name="Sims D."/>
            <person name="Meincke L."/>
            <person name="Brettin T."/>
            <person name="Han C."/>
            <person name="Detter J.C."/>
            <person name="Bruce D."/>
            <person name="Goodwin L."/>
            <person name="Land M."/>
            <person name="Hauser L."/>
            <person name="Chang Y.J."/>
            <person name="Jeffries C.D."/>
            <person name="Ivanova N."/>
            <person name="Mavromatis K."/>
            <person name="Mikhailova N."/>
            <person name="Chen A."/>
            <person name="Palaniappan K."/>
            <person name="Chain P."/>
            <person name="Rohde M."/>
            <person name="Goker M."/>
            <person name="Bristow J."/>
            <person name="Eisen J.A."/>
            <person name="Markowitz V."/>
            <person name="Hugenholtz P."/>
            <person name="Kyrpides N.C."/>
            <person name="Klenk H.P."/>
        </authorList>
    </citation>
    <scope>NUCLEOTIDE SEQUENCE [LARGE SCALE GENOMIC DNA]</scope>
    <source>
        <strain evidence="5">ATCC 12428 / DSM 43021 / JCM 3005 / NI 9100</strain>
    </source>
</reference>
<evidence type="ECO:0000256" key="3">
    <source>
        <dbReference type="SAM" id="SignalP"/>
    </source>
</evidence>
<keyword evidence="5" id="KW-1185">Reference proteome</keyword>
<feature type="compositionally biased region" description="Pro residues" evidence="1">
    <location>
        <begin position="350"/>
        <end position="360"/>
    </location>
</feature>
<keyword evidence="2" id="KW-0812">Transmembrane</keyword>
<evidence type="ECO:0000256" key="1">
    <source>
        <dbReference type="SAM" id="MobiDB-lite"/>
    </source>
</evidence>
<feature type="chain" id="PRO_5003029022" evidence="3">
    <location>
        <begin position="35"/>
        <end position="513"/>
    </location>
</feature>
<keyword evidence="2" id="KW-0472">Membrane</keyword>
<protein>
    <submittedName>
        <fullName evidence="4">Uncharacterized protein</fullName>
    </submittedName>
</protein>
<dbReference type="EMBL" id="CP001814">
    <property type="protein sequence ID" value="ACZ84017.1"/>
    <property type="molecule type" value="Genomic_DNA"/>
</dbReference>
<proteinExistence type="predicted"/>
<feature type="transmembrane region" description="Helical" evidence="2">
    <location>
        <begin position="480"/>
        <end position="501"/>
    </location>
</feature>
<keyword evidence="2" id="KW-1133">Transmembrane helix</keyword>
<feature type="compositionally biased region" description="Low complexity" evidence="1">
    <location>
        <begin position="409"/>
        <end position="464"/>
    </location>
</feature>
<sequence>MVRWGAGLRGTVAVSVLGLLSGALVTLASGPAGANTAELVVDYRCTGGPGTIVQNGPVKLRTKVTVPTTLSVGEPLNIGWALDYKDASRFGSPDYFAPGGKVAVTGNIELSGVWTGTLKPMGSAEQSGQLEPGTILELPANLSDSAHTEEAGTVKVTPRKLFVDFTPPAGEVMVNDDDQRVKYQPAGPPTWTDENDQPANNNDYHYDIHRTLEKGAEASFEFTGTGIEYVAQRDFRAGKVLFFIDGKAATPAYVDASKNSNGTPSNDANKGGLTLWKFHGLKYGKHLVKIVNDEQGKWTQLDAFRVITKELAEPPTEHRATCTLVSAPVSVNVTISGGGTQSPDPSGTPTVPPTCVPPTSTPTGTPTGTPSATPTCNPTNTPTNTPPPTTPTPTCIITPTPTPSPSPSPTCRSTTTPTPTSTPSSSNTGQGNTSTSTPKPTLTVTATVTPTRATPTTPQVTVVPSGGAQTGEASDDGPSGMGLIGGGTAMVIGSVLGGVALKRRQAAHVRGRG</sequence>
<feature type="signal peptide" evidence="3">
    <location>
        <begin position="1"/>
        <end position="34"/>
    </location>
</feature>
<gene>
    <name evidence="4" type="ordered locus">Sros_1016</name>
</gene>
<evidence type="ECO:0000256" key="2">
    <source>
        <dbReference type="SAM" id="Phobius"/>
    </source>
</evidence>
<dbReference type="KEGG" id="sro:Sros_1016"/>
<feature type="region of interest" description="Disordered" evidence="1">
    <location>
        <begin position="335"/>
        <end position="482"/>
    </location>
</feature>
<keyword evidence="3" id="KW-0732">Signal</keyword>
<dbReference type="Gene3D" id="2.60.120.260">
    <property type="entry name" value="Galactose-binding domain-like"/>
    <property type="match status" value="1"/>
</dbReference>
<feature type="compositionally biased region" description="Low complexity" evidence="1">
    <location>
        <begin position="361"/>
        <end position="383"/>
    </location>
</feature>
<name>D2B9L1_STRRD</name>
<dbReference type="HOGENOM" id="CLU_595553_0_0_11"/>
<dbReference type="AlphaFoldDB" id="D2B9L1"/>